<dbReference type="EMBL" id="BAAAHH010000061">
    <property type="protein sequence ID" value="GAA0969053.1"/>
    <property type="molecule type" value="Genomic_DNA"/>
</dbReference>
<dbReference type="PROSITE" id="PS00018">
    <property type="entry name" value="EF_HAND_1"/>
    <property type="match status" value="2"/>
</dbReference>
<evidence type="ECO:0000259" key="3">
    <source>
        <dbReference type="PROSITE" id="PS50222"/>
    </source>
</evidence>
<gene>
    <name evidence="4" type="ORF">GCM10009550_75350</name>
</gene>
<feature type="domain" description="EF-hand" evidence="3">
    <location>
        <begin position="3"/>
        <end position="38"/>
    </location>
</feature>
<reference evidence="4 5" key="1">
    <citation type="journal article" date="2019" name="Int. J. Syst. Evol. Microbiol.">
        <title>The Global Catalogue of Microorganisms (GCM) 10K type strain sequencing project: providing services to taxonomists for standard genome sequencing and annotation.</title>
        <authorList>
            <consortium name="The Broad Institute Genomics Platform"/>
            <consortium name="The Broad Institute Genome Sequencing Center for Infectious Disease"/>
            <person name="Wu L."/>
            <person name="Ma J."/>
        </authorList>
    </citation>
    <scope>NUCLEOTIDE SEQUENCE [LARGE SCALE GENOMIC DNA]</scope>
    <source>
        <strain evidence="4 5">JCM 10696</strain>
    </source>
</reference>
<dbReference type="InterPro" id="IPR018247">
    <property type="entry name" value="EF_Hand_1_Ca_BS"/>
</dbReference>
<evidence type="ECO:0000256" key="2">
    <source>
        <dbReference type="ARBA" id="ARBA00022737"/>
    </source>
</evidence>
<keyword evidence="2" id="KW-0677">Repeat</keyword>
<protein>
    <recommendedName>
        <fullName evidence="3">EF-hand domain-containing protein</fullName>
    </recommendedName>
</protein>
<accession>A0ABN1S059</accession>
<dbReference type="InterPro" id="IPR002048">
    <property type="entry name" value="EF_hand_dom"/>
</dbReference>
<sequence length="69" mass="7618">MVLSEEKARELFPVVDTNGDGLISPAELARLYERNGTPITSEEMDRIFAKADADDDGLISLEEFVVFLG</sequence>
<dbReference type="PANTHER" id="PTHR10891">
    <property type="entry name" value="EF-HAND CALCIUM-BINDING DOMAIN CONTAINING PROTEIN"/>
    <property type="match status" value="1"/>
</dbReference>
<dbReference type="InterPro" id="IPR039647">
    <property type="entry name" value="EF_hand_pair_protein_CML-like"/>
</dbReference>
<dbReference type="PROSITE" id="PS50222">
    <property type="entry name" value="EF_HAND_2"/>
    <property type="match status" value="2"/>
</dbReference>
<dbReference type="InterPro" id="IPR011992">
    <property type="entry name" value="EF-hand-dom_pair"/>
</dbReference>
<dbReference type="Gene3D" id="1.10.238.10">
    <property type="entry name" value="EF-hand"/>
    <property type="match status" value="1"/>
</dbReference>
<feature type="domain" description="EF-hand" evidence="3">
    <location>
        <begin position="39"/>
        <end position="69"/>
    </location>
</feature>
<evidence type="ECO:0000313" key="4">
    <source>
        <dbReference type="EMBL" id="GAA0969053.1"/>
    </source>
</evidence>
<dbReference type="Proteomes" id="UP001500665">
    <property type="component" value="Unassembled WGS sequence"/>
</dbReference>
<dbReference type="SUPFAM" id="SSF47473">
    <property type="entry name" value="EF-hand"/>
    <property type="match status" value="1"/>
</dbReference>
<proteinExistence type="predicted"/>
<dbReference type="SMART" id="SM00054">
    <property type="entry name" value="EFh"/>
    <property type="match status" value="2"/>
</dbReference>
<dbReference type="CDD" id="cd00051">
    <property type="entry name" value="EFh"/>
    <property type="match status" value="1"/>
</dbReference>
<keyword evidence="5" id="KW-1185">Reference proteome</keyword>
<keyword evidence="1" id="KW-0479">Metal-binding</keyword>
<evidence type="ECO:0000313" key="5">
    <source>
        <dbReference type="Proteomes" id="UP001500665"/>
    </source>
</evidence>
<dbReference type="Pfam" id="PF13499">
    <property type="entry name" value="EF-hand_7"/>
    <property type="match status" value="1"/>
</dbReference>
<organism evidence="4 5">
    <name type="scientific">Actinocorallia libanotica</name>
    <dbReference type="NCBI Taxonomy" id="46162"/>
    <lineage>
        <taxon>Bacteria</taxon>
        <taxon>Bacillati</taxon>
        <taxon>Actinomycetota</taxon>
        <taxon>Actinomycetes</taxon>
        <taxon>Streptosporangiales</taxon>
        <taxon>Thermomonosporaceae</taxon>
        <taxon>Actinocorallia</taxon>
    </lineage>
</organism>
<evidence type="ECO:0000256" key="1">
    <source>
        <dbReference type="ARBA" id="ARBA00022723"/>
    </source>
</evidence>
<name>A0ABN1S059_9ACTN</name>
<comment type="caution">
    <text evidence="4">The sequence shown here is derived from an EMBL/GenBank/DDBJ whole genome shotgun (WGS) entry which is preliminary data.</text>
</comment>